<gene>
    <name evidence="3" type="ORF">ARTSIC4J27_3922</name>
</gene>
<dbReference type="GO" id="GO:0004519">
    <property type="term" value="F:endonuclease activity"/>
    <property type="evidence" value="ECO:0007669"/>
    <property type="project" value="UniProtKB-KW"/>
</dbReference>
<evidence type="ECO:0000313" key="3">
    <source>
        <dbReference type="EMBL" id="CCQ47925.1"/>
    </source>
</evidence>
<organism evidence="3 4">
    <name type="scientific">Pseudarthrobacter siccitolerans</name>
    <dbReference type="NCBI Taxonomy" id="861266"/>
    <lineage>
        <taxon>Bacteria</taxon>
        <taxon>Bacillati</taxon>
        <taxon>Actinomycetota</taxon>
        <taxon>Actinomycetes</taxon>
        <taxon>Micrococcales</taxon>
        <taxon>Micrococcaceae</taxon>
        <taxon>Pseudarthrobacter</taxon>
    </lineage>
</organism>
<reference evidence="4" key="1">
    <citation type="journal article" date="2014" name="Genome Announc.">
        <title>Genome Sequence of Arthrobacter siccitolerans 4J27, a Xeroprotectant-Producing Desiccation-Tolerant Microorganism.</title>
        <authorList>
            <person name="Manzanera M."/>
            <person name="Santa-Cruz-Calvo L."/>
            <person name="Vilchez J.I."/>
            <person name="Garcia-Fontana C."/>
            <person name="Silva-Castro G.A."/>
            <person name="Calvo C."/>
            <person name="Gonzalez-Lopez J."/>
        </authorList>
    </citation>
    <scope>NUCLEOTIDE SEQUENCE [LARGE SCALE GENOMIC DNA]</scope>
    <source>
        <strain evidence="4">4J27</strain>
    </source>
</reference>
<protein>
    <submittedName>
        <fullName evidence="3">HNH endonuclease family protein</fullName>
    </submittedName>
</protein>
<evidence type="ECO:0000313" key="4">
    <source>
        <dbReference type="Proteomes" id="UP000035722"/>
    </source>
</evidence>
<name>A0A024H6X4_9MICC</name>
<proteinExistence type="predicted"/>
<feature type="compositionally biased region" description="Polar residues" evidence="1">
    <location>
        <begin position="548"/>
        <end position="561"/>
    </location>
</feature>
<dbReference type="SMART" id="SM00507">
    <property type="entry name" value="HNHc"/>
    <property type="match status" value="1"/>
</dbReference>
<dbReference type="Gene3D" id="1.10.30.50">
    <property type="match status" value="1"/>
</dbReference>
<feature type="compositionally biased region" description="Polar residues" evidence="1">
    <location>
        <begin position="325"/>
        <end position="340"/>
    </location>
</feature>
<keyword evidence="3" id="KW-0378">Hydrolase</keyword>
<feature type="compositionally biased region" description="Low complexity" evidence="1">
    <location>
        <begin position="281"/>
        <end position="305"/>
    </location>
</feature>
<dbReference type="CDD" id="cd00085">
    <property type="entry name" value="HNHc"/>
    <property type="match status" value="1"/>
</dbReference>
<comment type="caution">
    <text evidence="3">The sequence shown here is derived from an EMBL/GenBank/DDBJ whole genome shotgun (WGS) entry which is preliminary data.</text>
</comment>
<sequence>MEGIHASTARLDALFLEDARLEADTGAAAVAGADGAAGGGAVVDVLQRRFEIRLERLAVTKQLEAQIAGVKAQDTAEAIELQHAMTPPEAPTHERTYAEISAVEEIAGVLTISSAAAGALITQSRQLVALPPAMDALTAGTISWQHAKIIADETDSLDPAGAAALVAHALNPNPARGATSGELVPSRFRSRVRNWRERHHPESLEKRHAKCAADRRMEYTPDRDGMAWVSLYIPAHQGSAIWNRTTAIARGLHGPNEPRTITQLRPDIAASLLLRAGPALTHTNAPNTNGTNTNGTNTGQNTRGEGNPGEHATGQGSMGERNPRQDNTGQGNPGEDSTVTIEDGGQDTIGLASLTPADVNDTATGTTTGSTDHEATAATGTAEYESTADHETPGAAEQEANGGNEYAELGTVPVPKADVLVTVPMAALLGQTDEPAHLDGFGPIPASMARELVANGASSFYRVLVDPRDGAPLEIGRTNYRLTKAMKKALQLRDGKCTFPGCNNPSLDNETDHLQAWQHGGNTGISNLAQLCPKHHHLKHNSRWKPTPATTTEPPGWTSPTGRHYKAEQPDREPPHWPTGLLTPATDTAGPPPDPPEAPRLLPVEESQFENALMALLSS</sequence>
<keyword evidence="3" id="KW-0540">Nuclease</keyword>
<dbReference type="STRING" id="861266.ARTSIC4J27_3922"/>
<dbReference type="Pfam" id="PF02720">
    <property type="entry name" value="DUF222"/>
    <property type="match status" value="1"/>
</dbReference>
<dbReference type="AlphaFoldDB" id="A0A024H6X4"/>
<dbReference type="Proteomes" id="UP000035722">
    <property type="component" value="Unassembled WGS sequence"/>
</dbReference>
<feature type="compositionally biased region" description="Low complexity" evidence="1">
    <location>
        <begin position="361"/>
        <end position="385"/>
    </location>
</feature>
<feature type="region of interest" description="Disordered" evidence="1">
    <location>
        <begin position="280"/>
        <end position="398"/>
    </location>
</feature>
<accession>A0A024H6X4</accession>
<evidence type="ECO:0000256" key="1">
    <source>
        <dbReference type="SAM" id="MobiDB-lite"/>
    </source>
</evidence>
<dbReference type="InterPro" id="IPR003615">
    <property type="entry name" value="HNH_nuc"/>
</dbReference>
<dbReference type="EMBL" id="CAQI01000053">
    <property type="protein sequence ID" value="CCQ47925.1"/>
    <property type="molecule type" value="Genomic_DNA"/>
</dbReference>
<keyword evidence="4" id="KW-1185">Reference proteome</keyword>
<feature type="region of interest" description="Disordered" evidence="1">
    <location>
        <begin position="539"/>
        <end position="601"/>
    </location>
</feature>
<keyword evidence="3" id="KW-0255">Endonuclease</keyword>
<evidence type="ECO:0000259" key="2">
    <source>
        <dbReference type="SMART" id="SM00507"/>
    </source>
</evidence>
<dbReference type="InterPro" id="IPR003870">
    <property type="entry name" value="DUF222"/>
</dbReference>
<feature type="compositionally biased region" description="Basic and acidic residues" evidence="1">
    <location>
        <begin position="565"/>
        <end position="575"/>
    </location>
</feature>
<feature type="domain" description="HNH nuclease" evidence="2">
    <location>
        <begin position="485"/>
        <end position="537"/>
    </location>
</feature>